<dbReference type="InterPro" id="IPR051837">
    <property type="entry name" value="SortingNexin/PXDomain-PKLike"/>
</dbReference>
<evidence type="ECO:0000256" key="2">
    <source>
        <dbReference type="ARBA" id="ARBA00022490"/>
    </source>
</evidence>
<dbReference type="EMBL" id="NEVH01000261">
    <property type="protein sequence ID" value="PNF43736.1"/>
    <property type="molecule type" value="Genomic_DNA"/>
</dbReference>
<keyword evidence="6" id="KW-1185">Reference proteome</keyword>
<dbReference type="InParanoid" id="A0A2J7RSB4"/>
<dbReference type="Pfam" id="PF00787">
    <property type="entry name" value="PX"/>
    <property type="match status" value="1"/>
</dbReference>
<organism evidence="5 6">
    <name type="scientific">Cryptotermes secundus</name>
    <dbReference type="NCBI Taxonomy" id="105785"/>
    <lineage>
        <taxon>Eukaryota</taxon>
        <taxon>Metazoa</taxon>
        <taxon>Ecdysozoa</taxon>
        <taxon>Arthropoda</taxon>
        <taxon>Hexapoda</taxon>
        <taxon>Insecta</taxon>
        <taxon>Pterygota</taxon>
        <taxon>Neoptera</taxon>
        <taxon>Polyneoptera</taxon>
        <taxon>Dictyoptera</taxon>
        <taxon>Blattodea</taxon>
        <taxon>Blattoidea</taxon>
        <taxon>Termitoidae</taxon>
        <taxon>Kalotermitidae</taxon>
        <taxon>Cryptotermitinae</taxon>
        <taxon>Cryptotermes</taxon>
    </lineage>
</organism>
<feature type="domain" description="PX" evidence="4">
    <location>
        <begin position="73"/>
        <end position="187"/>
    </location>
</feature>
<dbReference type="OrthoDB" id="76516at2759"/>
<dbReference type="GO" id="GO:0006622">
    <property type="term" value="P:protein targeting to lysosome"/>
    <property type="evidence" value="ECO:0007669"/>
    <property type="project" value="TreeGrafter"/>
</dbReference>
<comment type="caution">
    <text evidence="5">The sequence shown here is derived from an EMBL/GenBank/DDBJ whole genome shotgun (WGS) entry which is preliminary data.</text>
</comment>
<gene>
    <name evidence="5" type="ORF">B7P43_G13772</name>
</gene>
<dbReference type="PROSITE" id="PS50195">
    <property type="entry name" value="PX"/>
    <property type="match status" value="1"/>
</dbReference>
<dbReference type="Proteomes" id="UP000235965">
    <property type="component" value="Unassembled WGS sequence"/>
</dbReference>
<evidence type="ECO:0000313" key="6">
    <source>
        <dbReference type="Proteomes" id="UP000235965"/>
    </source>
</evidence>
<evidence type="ECO:0000256" key="1">
    <source>
        <dbReference type="ARBA" id="ARBA00004496"/>
    </source>
</evidence>
<comment type="subcellular location">
    <subcellularLocation>
        <location evidence="1">Cytoplasm</location>
    </subcellularLocation>
</comment>
<dbReference type="InterPro" id="IPR036871">
    <property type="entry name" value="PX_dom_sf"/>
</dbReference>
<proteinExistence type="predicted"/>
<dbReference type="SUPFAM" id="SSF64268">
    <property type="entry name" value="PX domain"/>
    <property type="match status" value="1"/>
</dbReference>
<dbReference type="InterPro" id="IPR001683">
    <property type="entry name" value="PX_dom"/>
</dbReference>
<dbReference type="STRING" id="105785.A0A2J7RSB4"/>
<dbReference type="Gene3D" id="3.30.1520.10">
    <property type="entry name" value="Phox-like domain"/>
    <property type="match status" value="1"/>
</dbReference>
<dbReference type="GO" id="GO:0008333">
    <property type="term" value="P:endosome to lysosome transport"/>
    <property type="evidence" value="ECO:0007669"/>
    <property type="project" value="TreeGrafter"/>
</dbReference>
<sequence length="293" mass="33203">MLDDSTCVSEVTSAISRIRMQSSSVNKTPLSSSDDINLAPQSPSSLVRESPESQLTNSFRLRDIMPSDAATVNTCFRIPIIGYEIMEERARFTVYKLRIENIVTGDCWFVFRRYTDFVRLFSKLKTDFPSIKLTLPRKRWFGNNFDPIFLEDRICGLQCFVNSILEHQELCTAPTVQDFFCLNEPPTCAESMEESRAIFEALEETIYHLRCQLKEKEMELNKARISLAAEIMKKDKLSQILRNSTKDCPQCGKDLTTINSPLSEASTLKAIVSEATNGSSPQKQEVAQAKAQP</sequence>
<protein>
    <recommendedName>
        <fullName evidence="4">PX domain-containing protein</fullName>
    </recommendedName>
</protein>
<dbReference type="GO" id="GO:0005770">
    <property type="term" value="C:late endosome"/>
    <property type="evidence" value="ECO:0007669"/>
    <property type="project" value="TreeGrafter"/>
</dbReference>
<evidence type="ECO:0000313" key="5">
    <source>
        <dbReference type="EMBL" id="PNF43736.1"/>
    </source>
</evidence>
<dbReference type="GO" id="GO:0045022">
    <property type="term" value="P:early endosome to late endosome transport"/>
    <property type="evidence" value="ECO:0007669"/>
    <property type="project" value="TreeGrafter"/>
</dbReference>
<accession>A0A2J7RSB4</accession>
<dbReference type="GO" id="GO:0035091">
    <property type="term" value="F:phosphatidylinositol binding"/>
    <property type="evidence" value="ECO:0007669"/>
    <property type="project" value="InterPro"/>
</dbReference>
<feature type="region of interest" description="Disordered" evidence="3">
    <location>
        <begin position="25"/>
        <end position="48"/>
    </location>
</feature>
<dbReference type="GO" id="GO:0005769">
    <property type="term" value="C:early endosome"/>
    <property type="evidence" value="ECO:0007669"/>
    <property type="project" value="TreeGrafter"/>
</dbReference>
<dbReference type="SMART" id="SM00312">
    <property type="entry name" value="PX"/>
    <property type="match status" value="1"/>
</dbReference>
<dbReference type="PANTHER" id="PTHR22999:SF23">
    <property type="entry name" value="SORTING NEXIN-16"/>
    <property type="match status" value="1"/>
</dbReference>
<dbReference type="PANTHER" id="PTHR22999">
    <property type="entry name" value="PX SERINE/THREONINE KINASE PXK"/>
    <property type="match status" value="1"/>
</dbReference>
<keyword evidence="2" id="KW-0963">Cytoplasm</keyword>
<dbReference type="AlphaFoldDB" id="A0A2J7RSB4"/>
<name>A0A2J7RSB4_9NEOP</name>
<evidence type="ECO:0000256" key="3">
    <source>
        <dbReference type="SAM" id="MobiDB-lite"/>
    </source>
</evidence>
<evidence type="ECO:0000259" key="4">
    <source>
        <dbReference type="PROSITE" id="PS50195"/>
    </source>
</evidence>
<reference evidence="5 6" key="1">
    <citation type="submission" date="2017-12" db="EMBL/GenBank/DDBJ databases">
        <title>Hemimetabolous genomes reveal molecular basis of termite eusociality.</title>
        <authorList>
            <person name="Harrison M.C."/>
            <person name="Jongepier E."/>
            <person name="Robertson H.M."/>
            <person name="Arning N."/>
            <person name="Bitard-Feildel T."/>
            <person name="Chao H."/>
            <person name="Childers C.P."/>
            <person name="Dinh H."/>
            <person name="Doddapaneni H."/>
            <person name="Dugan S."/>
            <person name="Gowin J."/>
            <person name="Greiner C."/>
            <person name="Han Y."/>
            <person name="Hu H."/>
            <person name="Hughes D.S.T."/>
            <person name="Huylmans A.-K."/>
            <person name="Kemena C."/>
            <person name="Kremer L.P.M."/>
            <person name="Lee S.L."/>
            <person name="Lopez-Ezquerra A."/>
            <person name="Mallet L."/>
            <person name="Monroy-Kuhn J.M."/>
            <person name="Moser A."/>
            <person name="Murali S.C."/>
            <person name="Muzny D.M."/>
            <person name="Otani S."/>
            <person name="Piulachs M.-D."/>
            <person name="Poelchau M."/>
            <person name="Qu J."/>
            <person name="Schaub F."/>
            <person name="Wada-Katsumata A."/>
            <person name="Worley K.C."/>
            <person name="Xie Q."/>
            <person name="Ylla G."/>
            <person name="Poulsen M."/>
            <person name="Gibbs R.A."/>
            <person name="Schal C."/>
            <person name="Richards S."/>
            <person name="Belles X."/>
            <person name="Korb J."/>
            <person name="Bornberg-Bauer E."/>
        </authorList>
    </citation>
    <scope>NUCLEOTIDE SEQUENCE [LARGE SCALE GENOMIC DNA]</scope>
    <source>
        <tissue evidence="5">Whole body</tissue>
    </source>
</reference>